<dbReference type="EMBL" id="QXGD01000577">
    <property type="protein sequence ID" value="KAE9233205.1"/>
    <property type="molecule type" value="Genomic_DNA"/>
</dbReference>
<dbReference type="Proteomes" id="UP000440367">
    <property type="component" value="Unassembled WGS sequence"/>
</dbReference>
<dbReference type="PROSITE" id="PS51257">
    <property type="entry name" value="PROKAR_LIPOPROTEIN"/>
    <property type="match status" value="1"/>
</dbReference>
<evidence type="ECO:0000313" key="2">
    <source>
        <dbReference type="EMBL" id="KAE9233205.1"/>
    </source>
</evidence>
<reference evidence="1 4" key="1">
    <citation type="submission" date="2018-09" db="EMBL/GenBank/DDBJ databases">
        <title>Genomic investigation of the strawberry pathogen Phytophthora fragariae indicates pathogenicity is determined by transcriptional variation in three key races.</title>
        <authorList>
            <person name="Adams T.M."/>
            <person name="Armitage A.D."/>
            <person name="Sobczyk M.K."/>
            <person name="Bates H.J."/>
            <person name="Dunwell J.M."/>
            <person name="Nellist C.F."/>
            <person name="Harrison R.J."/>
        </authorList>
    </citation>
    <scope>NUCLEOTIDE SEQUENCE [LARGE SCALE GENOMIC DNA]</scope>
    <source>
        <strain evidence="2 3">BC-1</strain>
        <strain evidence="1 4">SCRP245</strain>
    </source>
</reference>
<evidence type="ECO:0000313" key="1">
    <source>
        <dbReference type="EMBL" id="KAE8993876.1"/>
    </source>
</evidence>
<gene>
    <name evidence="2" type="ORF">PF002_g12155</name>
    <name evidence="1" type="ORF">PF011_g16957</name>
</gene>
<dbReference type="AlphaFoldDB" id="A0A6A3JFB1"/>
<evidence type="ECO:0000313" key="4">
    <source>
        <dbReference type="Proteomes" id="UP000460718"/>
    </source>
</evidence>
<dbReference type="EMBL" id="QXFW01001250">
    <property type="protein sequence ID" value="KAE8993876.1"/>
    <property type="molecule type" value="Genomic_DNA"/>
</dbReference>
<protein>
    <submittedName>
        <fullName evidence="1">Uncharacterized protein</fullName>
    </submittedName>
</protein>
<proteinExistence type="predicted"/>
<comment type="caution">
    <text evidence="1">The sequence shown here is derived from an EMBL/GenBank/DDBJ whole genome shotgun (WGS) entry which is preliminary data.</text>
</comment>
<name>A0A6A3JFB1_9STRA</name>
<evidence type="ECO:0000313" key="3">
    <source>
        <dbReference type="Proteomes" id="UP000440367"/>
    </source>
</evidence>
<dbReference type="Proteomes" id="UP000460718">
    <property type="component" value="Unassembled WGS sequence"/>
</dbReference>
<sequence>MWRAAAPSGPFWSTFAPMLSKCSSTPTCLSLACKASISGLQPLLLAKSTAAPW</sequence>
<accession>A0A6A3JFB1</accession>
<organism evidence="1 4">
    <name type="scientific">Phytophthora fragariae</name>
    <dbReference type="NCBI Taxonomy" id="53985"/>
    <lineage>
        <taxon>Eukaryota</taxon>
        <taxon>Sar</taxon>
        <taxon>Stramenopiles</taxon>
        <taxon>Oomycota</taxon>
        <taxon>Peronosporomycetes</taxon>
        <taxon>Peronosporales</taxon>
        <taxon>Peronosporaceae</taxon>
        <taxon>Phytophthora</taxon>
    </lineage>
</organism>